<sequence length="32" mass="3614">MMINPKIGFFKPIAFCTVASVELQIGFDKVRI</sequence>
<evidence type="ECO:0000313" key="1">
    <source>
        <dbReference type="EMBL" id="MBX45980.1"/>
    </source>
</evidence>
<proteinExistence type="predicted"/>
<protein>
    <submittedName>
        <fullName evidence="1">Uncharacterized protein</fullName>
    </submittedName>
</protein>
<organism evidence="1">
    <name type="scientific">Rhizophora mucronata</name>
    <name type="common">Asiatic mangrove</name>
    <dbReference type="NCBI Taxonomy" id="61149"/>
    <lineage>
        <taxon>Eukaryota</taxon>
        <taxon>Viridiplantae</taxon>
        <taxon>Streptophyta</taxon>
        <taxon>Embryophyta</taxon>
        <taxon>Tracheophyta</taxon>
        <taxon>Spermatophyta</taxon>
        <taxon>Magnoliopsida</taxon>
        <taxon>eudicotyledons</taxon>
        <taxon>Gunneridae</taxon>
        <taxon>Pentapetalae</taxon>
        <taxon>rosids</taxon>
        <taxon>fabids</taxon>
        <taxon>Malpighiales</taxon>
        <taxon>Rhizophoraceae</taxon>
        <taxon>Rhizophora</taxon>
    </lineage>
</organism>
<accession>A0A2P2NU56</accession>
<dbReference type="EMBL" id="GGEC01065496">
    <property type="protein sequence ID" value="MBX45980.1"/>
    <property type="molecule type" value="Transcribed_RNA"/>
</dbReference>
<dbReference type="AlphaFoldDB" id="A0A2P2NU56"/>
<reference evidence="1" key="1">
    <citation type="submission" date="2018-02" db="EMBL/GenBank/DDBJ databases">
        <title>Rhizophora mucronata_Transcriptome.</title>
        <authorList>
            <person name="Meera S.P."/>
            <person name="Sreeshan A."/>
            <person name="Augustine A."/>
        </authorList>
    </citation>
    <scope>NUCLEOTIDE SEQUENCE</scope>
    <source>
        <tissue evidence="1">Leaf</tissue>
    </source>
</reference>
<name>A0A2P2NU56_RHIMU</name>